<dbReference type="PROSITE" id="PS00675">
    <property type="entry name" value="SIGMA54_INTERACT_1"/>
    <property type="match status" value="1"/>
</dbReference>
<evidence type="ECO:0000259" key="3">
    <source>
        <dbReference type="Pfam" id="PF04548"/>
    </source>
</evidence>
<protein>
    <recommendedName>
        <fullName evidence="3">AIG1-type G domain-containing protein</fullName>
    </recommendedName>
</protein>
<keyword evidence="5" id="KW-1185">Reference proteome</keyword>
<reference evidence="4" key="1">
    <citation type="submission" date="2025-08" db="UniProtKB">
        <authorList>
            <consortium name="Ensembl"/>
        </authorList>
    </citation>
    <scope>IDENTIFICATION</scope>
</reference>
<feature type="domain" description="AIG1-type G" evidence="3">
    <location>
        <begin position="42"/>
        <end position="235"/>
    </location>
</feature>
<comment type="similarity">
    <text evidence="1">Belongs to the TRAFAC class TrmE-Era-EngA-EngB-Septin-like GTPase superfamily. AIG1/Toc34/Toc159-like paraseptin GTPase family. IAN subfamily.</text>
</comment>
<sequence length="278" mass="31518">MLKSQLIQSGSPAIYKLKPNQETVGTLGRMTLGVKNTKRINKTILLVGETGTGKSTLINVLVNYVMGVEWEDDVWFEIVEDEQRRQSQSQTSDVVVYQIFGFEGKTLPYSLTIIDTPGYGNTGGIKKDDIISKRLLDCFSSDDGVHEINVVGLVLKATDNRLSDRLRYVFDSVVSLFGKNMEKNIVALMTHSDGGPPEDALKALEDAKIKCSKNGENQPLHFLFNNRQSKERTRQFKMTFKFLWDFTVDQISQFTDFLTKTEPQKLDKVVDILKQNRH</sequence>
<dbReference type="STRING" id="94237.ENSMMOP00000014772"/>
<organism evidence="4 5">
    <name type="scientific">Mola mola</name>
    <name type="common">Ocean sunfish</name>
    <name type="synonym">Tetraodon mola</name>
    <dbReference type="NCBI Taxonomy" id="94237"/>
    <lineage>
        <taxon>Eukaryota</taxon>
        <taxon>Metazoa</taxon>
        <taxon>Chordata</taxon>
        <taxon>Craniata</taxon>
        <taxon>Vertebrata</taxon>
        <taxon>Euteleostomi</taxon>
        <taxon>Actinopterygii</taxon>
        <taxon>Neopterygii</taxon>
        <taxon>Teleostei</taxon>
        <taxon>Neoteleostei</taxon>
        <taxon>Acanthomorphata</taxon>
        <taxon>Eupercaria</taxon>
        <taxon>Tetraodontiformes</taxon>
        <taxon>Molidae</taxon>
        <taxon>Mola</taxon>
    </lineage>
</organism>
<evidence type="ECO:0000313" key="4">
    <source>
        <dbReference type="Ensembl" id="ENSMMOP00000014772.1"/>
    </source>
</evidence>
<evidence type="ECO:0000256" key="2">
    <source>
        <dbReference type="ARBA" id="ARBA00022741"/>
    </source>
</evidence>
<dbReference type="InterPro" id="IPR025662">
    <property type="entry name" value="Sigma_54_int_dom_ATP-bd_1"/>
</dbReference>
<dbReference type="Ensembl" id="ENSMMOT00000015015.1">
    <property type="protein sequence ID" value="ENSMMOP00000014772.1"/>
    <property type="gene ID" value="ENSMMOG00000011295.1"/>
</dbReference>
<evidence type="ECO:0000313" key="5">
    <source>
        <dbReference type="Proteomes" id="UP000261620"/>
    </source>
</evidence>
<reference evidence="4" key="2">
    <citation type="submission" date="2025-09" db="UniProtKB">
        <authorList>
            <consortium name="Ensembl"/>
        </authorList>
    </citation>
    <scope>IDENTIFICATION</scope>
</reference>
<dbReference type="Gene3D" id="3.40.50.300">
    <property type="entry name" value="P-loop containing nucleotide triphosphate hydrolases"/>
    <property type="match status" value="1"/>
</dbReference>
<proteinExistence type="inferred from homology"/>
<dbReference type="OMA" id="ACASAKF"/>
<dbReference type="Pfam" id="PF04548">
    <property type="entry name" value="AIG1"/>
    <property type="match status" value="1"/>
</dbReference>
<dbReference type="GO" id="GO:0005525">
    <property type="term" value="F:GTP binding"/>
    <property type="evidence" value="ECO:0007669"/>
    <property type="project" value="InterPro"/>
</dbReference>
<accession>A0A3Q3WQT4</accession>
<dbReference type="AlphaFoldDB" id="A0A3Q3WQT4"/>
<name>A0A3Q3WQT4_MOLML</name>
<dbReference type="SUPFAM" id="SSF52540">
    <property type="entry name" value="P-loop containing nucleoside triphosphate hydrolases"/>
    <property type="match status" value="1"/>
</dbReference>
<dbReference type="PANTHER" id="PTHR32046">
    <property type="entry name" value="G DOMAIN-CONTAINING PROTEIN"/>
    <property type="match status" value="1"/>
</dbReference>
<dbReference type="InterPro" id="IPR006703">
    <property type="entry name" value="G_AIG1"/>
</dbReference>
<keyword evidence="2" id="KW-0547">Nucleotide-binding</keyword>
<evidence type="ECO:0000256" key="1">
    <source>
        <dbReference type="ARBA" id="ARBA00008535"/>
    </source>
</evidence>
<dbReference type="Proteomes" id="UP000261620">
    <property type="component" value="Unplaced"/>
</dbReference>
<dbReference type="InterPro" id="IPR027417">
    <property type="entry name" value="P-loop_NTPase"/>
</dbReference>
<dbReference type="PANTHER" id="PTHR32046:SF11">
    <property type="entry name" value="IMMUNE-ASSOCIATED NUCLEOTIDE-BINDING PROTEIN 10-LIKE"/>
    <property type="match status" value="1"/>
</dbReference>